<dbReference type="EMBL" id="CP136897">
    <property type="protein sequence ID" value="WOL17346.1"/>
    <property type="molecule type" value="Genomic_DNA"/>
</dbReference>
<reference evidence="3 4" key="1">
    <citation type="submission" date="2023-10" db="EMBL/GenBank/DDBJ databases">
        <title>Chromosome-scale genome assembly provides insights into flower coloration mechanisms of Canna indica.</title>
        <authorList>
            <person name="Li C."/>
        </authorList>
    </citation>
    <scope>NUCLEOTIDE SEQUENCE [LARGE SCALE GENOMIC DNA]</scope>
    <source>
        <tissue evidence="3">Flower</tissue>
    </source>
</reference>
<keyword evidence="2" id="KW-0378">Hydrolase</keyword>
<comment type="similarity">
    <text evidence="1 2">Belongs to the peptidase S10 family.</text>
</comment>
<dbReference type="GO" id="GO:0006508">
    <property type="term" value="P:proteolysis"/>
    <property type="evidence" value="ECO:0007669"/>
    <property type="project" value="UniProtKB-KW"/>
</dbReference>
<organism evidence="3 4">
    <name type="scientific">Canna indica</name>
    <name type="common">Indian-shot</name>
    <dbReference type="NCBI Taxonomy" id="4628"/>
    <lineage>
        <taxon>Eukaryota</taxon>
        <taxon>Viridiplantae</taxon>
        <taxon>Streptophyta</taxon>
        <taxon>Embryophyta</taxon>
        <taxon>Tracheophyta</taxon>
        <taxon>Spermatophyta</taxon>
        <taxon>Magnoliopsida</taxon>
        <taxon>Liliopsida</taxon>
        <taxon>Zingiberales</taxon>
        <taxon>Cannaceae</taxon>
        <taxon>Canna</taxon>
    </lineage>
</organism>
<dbReference type="InterPro" id="IPR029058">
    <property type="entry name" value="AB_hydrolase_fold"/>
</dbReference>
<dbReference type="Proteomes" id="UP001327560">
    <property type="component" value="Chromosome 8"/>
</dbReference>
<dbReference type="InterPro" id="IPR018202">
    <property type="entry name" value="Ser_caboxypep_ser_AS"/>
</dbReference>
<dbReference type="PANTHER" id="PTHR11802:SF446">
    <property type="entry name" value="SERINE CARBOXYPEPTIDASE-LIKE 49"/>
    <property type="match status" value="1"/>
</dbReference>
<evidence type="ECO:0000256" key="2">
    <source>
        <dbReference type="RuleBase" id="RU361156"/>
    </source>
</evidence>
<dbReference type="Gene3D" id="3.40.50.1820">
    <property type="entry name" value="alpha/beta hydrolase"/>
    <property type="match status" value="1"/>
</dbReference>
<accession>A0AAQ3QLQ2</accession>
<protein>
    <recommendedName>
        <fullName evidence="2">Carboxypeptidase</fullName>
        <ecNumber evidence="2">3.4.16.-</ecNumber>
    </recommendedName>
</protein>
<keyword evidence="2" id="KW-0121">Carboxypeptidase</keyword>
<dbReference type="GO" id="GO:0005773">
    <property type="term" value="C:vacuole"/>
    <property type="evidence" value="ECO:0007669"/>
    <property type="project" value="TreeGrafter"/>
</dbReference>
<evidence type="ECO:0000256" key="1">
    <source>
        <dbReference type="ARBA" id="ARBA00009431"/>
    </source>
</evidence>
<keyword evidence="4" id="KW-1185">Reference proteome</keyword>
<dbReference type="PANTHER" id="PTHR11802">
    <property type="entry name" value="SERINE PROTEASE FAMILY S10 SERINE CARBOXYPEPTIDASE"/>
    <property type="match status" value="1"/>
</dbReference>
<dbReference type="EC" id="3.4.16.-" evidence="2"/>
<name>A0AAQ3QLQ2_9LILI</name>
<sequence length="230" mass="25961">MKRVRFPGLSVDGGPTVENLGHHAGYYGLPHSNAAKMFYLFFESRNNKKDPVVIWLPGGPGCSSELALFYENGPFKIADDLSLEWNDFGWDKASNLLYVDQPTGTDFSYSSDEQDIRQDEDGVSTDLYDFLQEFFKEHSEYSQNDFYITGESYAGHYIPALASRIHQNNKAGQGIHINLKGFATGNGLTDPEIQYKAYADYALDTKLIQKSDYDRQQDVSCMPVSSSKLW</sequence>
<gene>
    <name evidence="3" type="ORF">Cni_G26137</name>
</gene>
<dbReference type="InterPro" id="IPR001563">
    <property type="entry name" value="Peptidase_S10"/>
</dbReference>
<dbReference type="PRINTS" id="PR00724">
    <property type="entry name" value="CRBOXYPTASEC"/>
</dbReference>
<dbReference type="Pfam" id="PF00450">
    <property type="entry name" value="Peptidase_S10"/>
    <property type="match status" value="1"/>
</dbReference>
<proteinExistence type="inferred from homology"/>
<dbReference type="AlphaFoldDB" id="A0AAQ3QLQ2"/>
<keyword evidence="2" id="KW-0645">Protease</keyword>
<dbReference type="SUPFAM" id="SSF53474">
    <property type="entry name" value="alpha/beta-Hydrolases"/>
    <property type="match status" value="1"/>
</dbReference>
<dbReference type="PROSITE" id="PS00131">
    <property type="entry name" value="CARBOXYPEPT_SER_SER"/>
    <property type="match status" value="1"/>
</dbReference>
<dbReference type="GO" id="GO:0004185">
    <property type="term" value="F:serine-type carboxypeptidase activity"/>
    <property type="evidence" value="ECO:0007669"/>
    <property type="project" value="UniProtKB-UniRule"/>
</dbReference>
<evidence type="ECO:0000313" key="4">
    <source>
        <dbReference type="Proteomes" id="UP001327560"/>
    </source>
</evidence>
<evidence type="ECO:0000313" key="3">
    <source>
        <dbReference type="EMBL" id="WOL17346.1"/>
    </source>
</evidence>